<dbReference type="SUPFAM" id="SSF64288">
    <property type="entry name" value="Chorismate lyase-like"/>
    <property type="match status" value="1"/>
</dbReference>
<evidence type="ECO:0000256" key="3">
    <source>
        <dbReference type="ARBA" id="ARBA00023163"/>
    </source>
</evidence>
<dbReference type="GO" id="GO:0003700">
    <property type="term" value="F:DNA-binding transcription factor activity"/>
    <property type="evidence" value="ECO:0007669"/>
    <property type="project" value="InterPro"/>
</dbReference>
<proteinExistence type="predicted"/>
<dbReference type="InterPro" id="IPR000524">
    <property type="entry name" value="Tscrpt_reg_HTH_GntR"/>
</dbReference>
<dbReference type="Proteomes" id="UP000182375">
    <property type="component" value="Unassembled WGS sequence"/>
</dbReference>
<dbReference type="EMBL" id="FNTD01000005">
    <property type="protein sequence ID" value="SEE59243.1"/>
    <property type="molecule type" value="Genomic_DNA"/>
</dbReference>
<dbReference type="InterPro" id="IPR050679">
    <property type="entry name" value="Bact_HTH_transcr_reg"/>
</dbReference>
<dbReference type="Gene3D" id="3.40.1410.10">
    <property type="entry name" value="Chorismate lyase-like"/>
    <property type="match status" value="1"/>
</dbReference>
<dbReference type="CDD" id="cd07377">
    <property type="entry name" value="WHTH_GntR"/>
    <property type="match status" value="1"/>
</dbReference>
<sequence>MPPKWKALADEIAAKITSGEYAPGDRLPKIEDLVSAGKGSKSTVHTAYKSLEADGLVIASRGHGTVVRERTTLATAADRERHSRATGSSWRAGERSDSHMAGVVAAPEDVAEALGIAPGDQVLRRSRTYRDEHDNSVISHSTSWIPEVFAEELPELAMGRRLSSGTSIDLITRHTGRPVARRYSSMWARLTTPADAGPLEIPEDTKAAVIVLTVRIVDTSGMTIEYGVDVGGPGRRWTKEEVGE</sequence>
<keyword evidence="3" id="KW-0804">Transcription</keyword>
<gene>
    <name evidence="6" type="ORF">SAMN04490357_7687</name>
</gene>
<reference evidence="6 7" key="1">
    <citation type="submission" date="2016-10" db="EMBL/GenBank/DDBJ databases">
        <authorList>
            <person name="de Groot N.N."/>
        </authorList>
    </citation>
    <scope>NUCLEOTIDE SEQUENCE [LARGE SCALE GENOMIC DNA]</scope>
    <source>
        <strain evidence="6 7">DSM 40306</strain>
    </source>
</reference>
<evidence type="ECO:0000256" key="4">
    <source>
        <dbReference type="SAM" id="MobiDB-lite"/>
    </source>
</evidence>
<dbReference type="RefSeq" id="WP_074996413.1">
    <property type="nucleotide sequence ID" value="NZ_FNTD01000005.1"/>
</dbReference>
<dbReference type="PANTHER" id="PTHR44846">
    <property type="entry name" value="MANNOSYL-D-GLYCERATE TRANSPORT/METABOLISM SYSTEM REPRESSOR MNGR-RELATED"/>
    <property type="match status" value="1"/>
</dbReference>
<dbReference type="PANTHER" id="PTHR44846:SF17">
    <property type="entry name" value="GNTR-FAMILY TRANSCRIPTIONAL REGULATOR"/>
    <property type="match status" value="1"/>
</dbReference>
<dbReference type="SMART" id="SM00345">
    <property type="entry name" value="HTH_GNTR"/>
    <property type="match status" value="1"/>
</dbReference>
<name>A0A1H5K358_9ACTN</name>
<dbReference type="SUPFAM" id="SSF46785">
    <property type="entry name" value="Winged helix' DNA-binding domain"/>
    <property type="match status" value="1"/>
</dbReference>
<feature type="region of interest" description="Disordered" evidence="4">
    <location>
        <begin position="74"/>
        <end position="97"/>
    </location>
</feature>
<dbReference type="Pfam" id="PF00392">
    <property type="entry name" value="GntR"/>
    <property type="match status" value="1"/>
</dbReference>
<dbReference type="InterPro" id="IPR036388">
    <property type="entry name" value="WH-like_DNA-bd_sf"/>
</dbReference>
<keyword evidence="2 6" id="KW-0238">DNA-binding</keyword>
<protein>
    <submittedName>
        <fullName evidence="6">DNA-binding transcriptional regulator, GntR family</fullName>
    </submittedName>
</protein>
<evidence type="ECO:0000256" key="1">
    <source>
        <dbReference type="ARBA" id="ARBA00023015"/>
    </source>
</evidence>
<evidence type="ECO:0000313" key="7">
    <source>
        <dbReference type="Proteomes" id="UP000182375"/>
    </source>
</evidence>
<feature type="domain" description="HTH gntR-type" evidence="5">
    <location>
        <begin position="2"/>
        <end position="70"/>
    </location>
</feature>
<dbReference type="InterPro" id="IPR036390">
    <property type="entry name" value="WH_DNA-bd_sf"/>
</dbReference>
<dbReference type="Pfam" id="PF07702">
    <property type="entry name" value="UTRA"/>
    <property type="match status" value="1"/>
</dbReference>
<dbReference type="GeneID" id="95516634"/>
<evidence type="ECO:0000259" key="5">
    <source>
        <dbReference type="PROSITE" id="PS50949"/>
    </source>
</evidence>
<dbReference type="InterPro" id="IPR028978">
    <property type="entry name" value="Chorismate_lyase_/UTRA_dom_sf"/>
</dbReference>
<dbReference type="GO" id="GO:0003677">
    <property type="term" value="F:DNA binding"/>
    <property type="evidence" value="ECO:0007669"/>
    <property type="project" value="UniProtKB-KW"/>
</dbReference>
<keyword evidence="1" id="KW-0805">Transcription regulation</keyword>
<dbReference type="SMART" id="SM00866">
    <property type="entry name" value="UTRA"/>
    <property type="match status" value="1"/>
</dbReference>
<dbReference type="GO" id="GO:0045892">
    <property type="term" value="P:negative regulation of DNA-templated transcription"/>
    <property type="evidence" value="ECO:0007669"/>
    <property type="project" value="TreeGrafter"/>
</dbReference>
<dbReference type="Gene3D" id="1.10.10.10">
    <property type="entry name" value="Winged helix-like DNA-binding domain superfamily/Winged helix DNA-binding domain"/>
    <property type="match status" value="1"/>
</dbReference>
<organism evidence="6 7">
    <name type="scientific">Streptomyces misionensis</name>
    <dbReference type="NCBI Taxonomy" id="67331"/>
    <lineage>
        <taxon>Bacteria</taxon>
        <taxon>Bacillati</taxon>
        <taxon>Actinomycetota</taxon>
        <taxon>Actinomycetes</taxon>
        <taxon>Kitasatosporales</taxon>
        <taxon>Streptomycetaceae</taxon>
        <taxon>Streptomyces</taxon>
    </lineage>
</organism>
<accession>A0A1H5K358</accession>
<dbReference type="STRING" id="67331.SAMN04490357_7687"/>
<dbReference type="AlphaFoldDB" id="A0A1H5K358"/>
<evidence type="ECO:0000256" key="2">
    <source>
        <dbReference type="ARBA" id="ARBA00023125"/>
    </source>
</evidence>
<dbReference type="PROSITE" id="PS50949">
    <property type="entry name" value="HTH_GNTR"/>
    <property type="match status" value="1"/>
</dbReference>
<dbReference type="InterPro" id="IPR011663">
    <property type="entry name" value="UTRA"/>
</dbReference>
<evidence type="ECO:0000313" key="6">
    <source>
        <dbReference type="EMBL" id="SEE59243.1"/>
    </source>
</evidence>
<feature type="compositionally biased region" description="Basic and acidic residues" evidence="4">
    <location>
        <begin position="74"/>
        <end position="83"/>
    </location>
</feature>